<evidence type="ECO:0000313" key="1">
    <source>
        <dbReference type="EMBL" id="GFS70512.1"/>
    </source>
</evidence>
<proteinExistence type="predicted"/>
<dbReference type="EMBL" id="BMAW01000743">
    <property type="protein sequence ID" value="GFS70512.1"/>
    <property type="molecule type" value="Genomic_DNA"/>
</dbReference>
<keyword evidence="2" id="KW-1185">Reference proteome</keyword>
<evidence type="ECO:0000313" key="2">
    <source>
        <dbReference type="Proteomes" id="UP000887013"/>
    </source>
</evidence>
<comment type="caution">
    <text evidence="1">The sequence shown here is derived from an EMBL/GenBank/DDBJ whole genome shotgun (WGS) entry which is preliminary data.</text>
</comment>
<feature type="non-terminal residue" evidence="1">
    <location>
        <position position="25"/>
    </location>
</feature>
<dbReference type="Proteomes" id="UP000887013">
    <property type="component" value="Unassembled WGS sequence"/>
</dbReference>
<organism evidence="1 2">
    <name type="scientific">Nephila pilipes</name>
    <name type="common">Giant wood spider</name>
    <name type="synonym">Nephila maculata</name>
    <dbReference type="NCBI Taxonomy" id="299642"/>
    <lineage>
        <taxon>Eukaryota</taxon>
        <taxon>Metazoa</taxon>
        <taxon>Ecdysozoa</taxon>
        <taxon>Arthropoda</taxon>
        <taxon>Chelicerata</taxon>
        <taxon>Arachnida</taxon>
        <taxon>Araneae</taxon>
        <taxon>Araneomorphae</taxon>
        <taxon>Entelegynae</taxon>
        <taxon>Araneoidea</taxon>
        <taxon>Nephilidae</taxon>
        <taxon>Nephila</taxon>
    </lineage>
</organism>
<gene>
    <name evidence="1" type="ORF">NPIL_56691</name>
</gene>
<sequence>MFSMFFTEHMMDEDAPPLHSITPLD</sequence>
<dbReference type="AlphaFoldDB" id="A0A8X6MP15"/>
<protein>
    <submittedName>
        <fullName evidence="1">Uncharacterized protein</fullName>
    </submittedName>
</protein>
<accession>A0A8X6MP15</accession>
<name>A0A8X6MP15_NEPPI</name>
<reference evidence="1" key="1">
    <citation type="submission" date="2020-08" db="EMBL/GenBank/DDBJ databases">
        <title>Multicomponent nature underlies the extraordinary mechanical properties of spider dragline silk.</title>
        <authorList>
            <person name="Kono N."/>
            <person name="Nakamura H."/>
            <person name="Mori M."/>
            <person name="Yoshida Y."/>
            <person name="Ohtoshi R."/>
            <person name="Malay A.D."/>
            <person name="Moran D.A.P."/>
            <person name="Tomita M."/>
            <person name="Numata K."/>
            <person name="Arakawa K."/>
        </authorList>
    </citation>
    <scope>NUCLEOTIDE SEQUENCE</scope>
</reference>